<dbReference type="NCBIfam" id="TIGR01494">
    <property type="entry name" value="ATPase_P-type"/>
    <property type="match status" value="2"/>
</dbReference>
<dbReference type="Pfam" id="PF00702">
    <property type="entry name" value="Hydrolase"/>
    <property type="match status" value="1"/>
</dbReference>
<dbReference type="GO" id="GO:0032456">
    <property type="term" value="P:endocytic recycling"/>
    <property type="evidence" value="ECO:0007669"/>
    <property type="project" value="TreeGrafter"/>
</dbReference>
<evidence type="ECO:0000256" key="3">
    <source>
        <dbReference type="ARBA" id="ARBA00022692"/>
    </source>
</evidence>
<evidence type="ECO:0000256" key="11">
    <source>
        <dbReference type="ARBA" id="ARBA00034036"/>
    </source>
</evidence>
<dbReference type="InterPro" id="IPR008250">
    <property type="entry name" value="ATPase_P-typ_transduc_dom_A_sf"/>
</dbReference>
<feature type="binding site" evidence="14">
    <location>
        <position position="951"/>
    </location>
    <ligand>
        <name>ATP</name>
        <dbReference type="ChEBI" id="CHEBI:30616"/>
    </ligand>
</feature>
<dbReference type="PANTHER" id="PTHR24092:SF174">
    <property type="entry name" value="PHOSPHOLIPID-TRANSPORTING ATPASE DNF3-RELATED"/>
    <property type="match status" value="1"/>
</dbReference>
<dbReference type="InterPro" id="IPR006539">
    <property type="entry name" value="P-type_ATPase_IV"/>
</dbReference>
<feature type="transmembrane region" description="Helical" evidence="16">
    <location>
        <begin position="413"/>
        <end position="434"/>
    </location>
</feature>
<evidence type="ECO:0000256" key="5">
    <source>
        <dbReference type="ARBA" id="ARBA00022741"/>
    </source>
</evidence>
<dbReference type="Pfam" id="PF13246">
    <property type="entry name" value="Cation_ATPase"/>
    <property type="match status" value="1"/>
</dbReference>
<feature type="transmembrane region" description="Helical" evidence="16">
    <location>
        <begin position="1115"/>
        <end position="1135"/>
    </location>
</feature>
<dbReference type="SUPFAM" id="SSF81660">
    <property type="entry name" value="Metal cation-transporting ATPase, ATP-binding domain N"/>
    <property type="match status" value="1"/>
</dbReference>
<feature type="domain" description="P-type ATPase N-terminal" evidence="17">
    <location>
        <begin position="97"/>
        <end position="154"/>
    </location>
</feature>
<evidence type="ECO:0000256" key="4">
    <source>
        <dbReference type="ARBA" id="ARBA00022723"/>
    </source>
</evidence>
<comment type="cofactor">
    <cofactor evidence="15">
        <name>Mg(2+)</name>
        <dbReference type="ChEBI" id="CHEBI:18420"/>
    </cofactor>
</comment>
<evidence type="ECO:0000256" key="12">
    <source>
        <dbReference type="ARBA" id="ARBA00049128"/>
    </source>
</evidence>
<evidence type="ECO:0000256" key="6">
    <source>
        <dbReference type="ARBA" id="ARBA00022840"/>
    </source>
</evidence>
<evidence type="ECO:0000313" key="19">
    <source>
        <dbReference type="EMBL" id="QIW95470.1"/>
    </source>
</evidence>
<organism evidence="19 20">
    <name type="scientific">Peltaster fructicola</name>
    <dbReference type="NCBI Taxonomy" id="286661"/>
    <lineage>
        <taxon>Eukaryota</taxon>
        <taxon>Fungi</taxon>
        <taxon>Dikarya</taxon>
        <taxon>Ascomycota</taxon>
        <taxon>Pezizomycotina</taxon>
        <taxon>Dothideomycetes</taxon>
        <taxon>Dothideomycetes incertae sedis</taxon>
        <taxon>Peltaster</taxon>
    </lineage>
</organism>
<dbReference type="EC" id="7.6.2.1" evidence="16"/>
<feature type="transmembrane region" description="Helical" evidence="16">
    <location>
        <begin position="1225"/>
        <end position="1243"/>
    </location>
</feature>
<reference evidence="19 20" key="1">
    <citation type="journal article" date="2016" name="Sci. Rep.">
        <title>Peltaster fructicola genome reveals evolution from an invasive phytopathogen to an ectophytic parasite.</title>
        <authorList>
            <person name="Xu C."/>
            <person name="Chen H."/>
            <person name="Gleason M.L."/>
            <person name="Xu J.R."/>
            <person name="Liu H."/>
            <person name="Zhang R."/>
            <person name="Sun G."/>
        </authorList>
    </citation>
    <scope>NUCLEOTIDE SEQUENCE [LARGE SCALE GENOMIC DNA]</scope>
    <source>
        <strain evidence="19 20">LNHT1506</strain>
    </source>
</reference>
<feature type="binding site" evidence="14">
    <location>
        <position position="612"/>
    </location>
    <ligand>
        <name>ATP</name>
        <dbReference type="ChEBI" id="CHEBI:30616"/>
    </ligand>
</feature>
<dbReference type="PROSITE" id="PS00154">
    <property type="entry name" value="ATPASE_E1_E2"/>
    <property type="match status" value="1"/>
</dbReference>
<dbReference type="GO" id="GO:0005886">
    <property type="term" value="C:plasma membrane"/>
    <property type="evidence" value="ECO:0007669"/>
    <property type="project" value="TreeGrafter"/>
</dbReference>
<evidence type="ECO:0000256" key="15">
    <source>
        <dbReference type="PIRSR" id="PIRSR606539-3"/>
    </source>
</evidence>
<gene>
    <name evidence="19" type="ORF">AMS68_000988</name>
</gene>
<dbReference type="InterPro" id="IPR023214">
    <property type="entry name" value="HAD_sf"/>
</dbReference>
<keyword evidence="5 14" id="KW-0547">Nucleotide-binding</keyword>
<dbReference type="GO" id="GO:0045332">
    <property type="term" value="P:phospholipid translocation"/>
    <property type="evidence" value="ECO:0007669"/>
    <property type="project" value="TreeGrafter"/>
</dbReference>
<dbReference type="GO" id="GO:0000287">
    <property type="term" value="F:magnesium ion binding"/>
    <property type="evidence" value="ECO:0007669"/>
    <property type="project" value="UniProtKB-UniRule"/>
</dbReference>
<dbReference type="FunFam" id="3.40.50.1000:FF:000172">
    <property type="entry name" value="Phospholipid-transporting ATPase"/>
    <property type="match status" value="1"/>
</dbReference>
<keyword evidence="9 16" id="KW-1133">Transmembrane helix</keyword>
<dbReference type="GO" id="GO:0005802">
    <property type="term" value="C:trans-Golgi network"/>
    <property type="evidence" value="ECO:0007669"/>
    <property type="project" value="TreeGrafter"/>
</dbReference>
<evidence type="ECO:0000256" key="1">
    <source>
        <dbReference type="ARBA" id="ARBA00004141"/>
    </source>
</evidence>
<dbReference type="NCBIfam" id="TIGR01652">
    <property type="entry name" value="ATPase-Plipid"/>
    <property type="match status" value="2"/>
</dbReference>
<evidence type="ECO:0000313" key="20">
    <source>
        <dbReference type="Proteomes" id="UP000503462"/>
    </source>
</evidence>
<dbReference type="SUPFAM" id="SSF81665">
    <property type="entry name" value="Calcium ATPase, transmembrane domain M"/>
    <property type="match status" value="1"/>
</dbReference>
<dbReference type="SFLD" id="SFLDS00003">
    <property type="entry name" value="Haloacid_Dehalogenase"/>
    <property type="match status" value="1"/>
</dbReference>
<dbReference type="InterPro" id="IPR023298">
    <property type="entry name" value="ATPase_P-typ_TM_dom_sf"/>
</dbReference>
<dbReference type="InterPro" id="IPR001757">
    <property type="entry name" value="P_typ_ATPase"/>
</dbReference>
<feature type="binding site" evidence="14">
    <location>
        <position position="784"/>
    </location>
    <ligand>
        <name>ATP</name>
        <dbReference type="ChEBI" id="CHEBI:30616"/>
    </ligand>
</feature>
<feature type="active site" description="4-aspartylphosphate intermediate" evidence="13">
    <location>
        <position position="480"/>
    </location>
</feature>
<dbReference type="SUPFAM" id="SSF56784">
    <property type="entry name" value="HAD-like"/>
    <property type="match status" value="1"/>
</dbReference>
<feature type="binding site" evidence="15">
    <location>
        <position position="482"/>
    </location>
    <ligand>
        <name>Mg(2+)</name>
        <dbReference type="ChEBI" id="CHEBI:18420"/>
    </ligand>
</feature>
<evidence type="ECO:0000259" key="18">
    <source>
        <dbReference type="Pfam" id="PF16212"/>
    </source>
</evidence>
<feature type="binding site" evidence="15">
    <location>
        <position position="982"/>
    </location>
    <ligand>
        <name>Mg(2+)</name>
        <dbReference type="ChEBI" id="CHEBI:18420"/>
    </ligand>
</feature>
<dbReference type="SFLD" id="SFLDF00027">
    <property type="entry name" value="p-type_atpase"/>
    <property type="match status" value="1"/>
</dbReference>
<protein>
    <recommendedName>
        <fullName evidence="16">Phospholipid-transporting ATPase</fullName>
        <ecNumber evidence="16">7.6.2.1</ecNumber>
    </recommendedName>
</protein>
<dbReference type="OrthoDB" id="377733at2759"/>
<evidence type="ECO:0000256" key="7">
    <source>
        <dbReference type="ARBA" id="ARBA00022842"/>
    </source>
</evidence>
<feature type="binding site" evidence="14">
    <location>
        <position position="981"/>
    </location>
    <ligand>
        <name>ATP</name>
        <dbReference type="ChEBI" id="CHEBI:30616"/>
    </ligand>
</feature>
<feature type="domain" description="P-type ATPase C-terminal" evidence="18">
    <location>
        <begin position="1004"/>
        <end position="1252"/>
    </location>
</feature>
<keyword evidence="6 14" id="KW-0067">ATP-binding</keyword>
<feature type="transmembrane region" description="Helical" evidence="16">
    <location>
        <begin position="1068"/>
        <end position="1088"/>
    </location>
</feature>
<dbReference type="PRINTS" id="PR00119">
    <property type="entry name" value="CATATPASE"/>
</dbReference>
<comment type="similarity">
    <text evidence="2 16">Belongs to the cation transport ATPase (P-type) (TC 3.A.3) family. Type IV subfamily.</text>
</comment>
<dbReference type="GO" id="GO:0140326">
    <property type="term" value="F:ATPase-coupled intramembrane lipid transporter activity"/>
    <property type="evidence" value="ECO:0007669"/>
    <property type="project" value="UniProtKB-EC"/>
</dbReference>
<evidence type="ECO:0000256" key="16">
    <source>
        <dbReference type="RuleBase" id="RU362033"/>
    </source>
</evidence>
<feature type="binding site" evidence="14">
    <location>
        <position position="865"/>
    </location>
    <ligand>
        <name>ATP</name>
        <dbReference type="ChEBI" id="CHEBI:30616"/>
    </ligand>
</feature>
<dbReference type="InterPro" id="IPR018303">
    <property type="entry name" value="ATPase_P-typ_P_site"/>
</dbReference>
<feature type="transmembrane region" description="Helical" evidence="16">
    <location>
        <begin position="1182"/>
        <end position="1205"/>
    </location>
</feature>
<dbReference type="InterPro" id="IPR023299">
    <property type="entry name" value="ATPase_P-typ_cyto_dom_N"/>
</dbReference>
<dbReference type="Pfam" id="PF16212">
    <property type="entry name" value="PhoLip_ATPase_C"/>
    <property type="match status" value="1"/>
</dbReference>
<comment type="subcellular location">
    <subcellularLocation>
        <location evidence="1 16">Membrane</location>
        <topology evidence="1 16">Multi-pass membrane protein</topology>
    </subcellularLocation>
</comment>
<feature type="binding site" evidence="14">
    <location>
        <position position="482"/>
    </location>
    <ligand>
        <name>ATP</name>
        <dbReference type="ChEBI" id="CHEBI:30616"/>
    </ligand>
</feature>
<keyword evidence="20" id="KW-1185">Reference proteome</keyword>
<dbReference type="Gene3D" id="2.70.150.10">
    <property type="entry name" value="Calcium-transporting ATPase, cytoplasmic transduction domain A"/>
    <property type="match status" value="1"/>
</dbReference>
<keyword evidence="3 16" id="KW-0812">Transmembrane</keyword>
<dbReference type="GO" id="GO:0005524">
    <property type="term" value="F:ATP binding"/>
    <property type="evidence" value="ECO:0007669"/>
    <property type="project" value="UniProtKB-UniRule"/>
</dbReference>
<feature type="binding site" evidence="14">
    <location>
        <position position="480"/>
    </location>
    <ligand>
        <name>ATP</name>
        <dbReference type="ChEBI" id="CHEBI:30616"/>
    </ligand>
</feature>
<dbReference type="Gene3D" id="3.40.1110.10">
    <property type="entry name" value="Calcium-transporting ATPase, cytoplasmic domain N"/>
    <property type="match status" value="1"/>
</dbReference>
<dbReference type="InterPro" id="IPR036412">
    <property type="entry name" value="HAD-like_sf"/>
</dbReference>
<name>A0A6H0XLF6_9PEZI</name>
<feature type="transmembrane region" description="Helical" evidence="16">
    <location>
        <begin position="1150"/>
        <end position="1170"/>
    </location>
</feature>
<evidence type="ECO:0000256" key="14">
    <source>
        <dbReference type="PIRSR" id="PIRSR606539-2"/>
    </source>
</evidence>
<feature type="binding site" evidence="14">
    <location>
        <position position="957"/>
    </location>
    <ligand>
        <name>ATP</name>
        <dbReference type="ChEBI" id="CHEBI:30616"/>
    </ligand>
</feature>
<comment type="catalytic activity">
    <reaction evidence="11 16">
        <text>ATP + H2O + phospholipidSide 1 = ADP + phosphate + phospholipidSide 2.</text>
        <dbReference type="EC" id="7.6.2.1"/>
    </reaction>
</comment>
<evidence type="ECO:0000256" key="13">
    <source>
        <dbReference type="PIRSR" id="PIRSR606539-1"/>
    </source>
</evidence>
<keyword evidence="10 16" id="KW-0472">Membrane</keyword>
<feature type="binding site" evidence="14">
    <location>
        <position position="866"/>
    </location>
    <ligand>
        <name>ATP</name>
        <dbReference type="ChEBI" id="CHEBI:30616"/>
    </ligand>
</feature>
<dbReference type="PANTHER" id="PTHR24092">
    <property type="entry name" value="PROBABLE PHOSPHOLIPID-TRANSPORTING ATPASE"/>
    <property type="match status" value="1"/>
</dbReference>
<dbReference type="InterPro" id="IPR032630">
    <property type="entry name" value="P_typ_ATPase_c"/>
</dbReference>
<dbReference type="Proteomes" id="UP000503462">
    <property type="component" value="Chromosome 1"/>
</dbReference>
<evidence type="ECO:0000256" key="2">
    <source>
        <dbReference type="ARBA" id="ARBA00008109"/>
    </source>
</evidence>
<feature type="binding site" evidence="15">
    <location>
        <position position="480"/>
    </location>
    <ligand>
        <name>Mg(2+)</name>
        <dbReference type="ChEBI" id="CHEBI:18420"/>
    </ligand>
</feature>
<dbReference type="SUPFAM" id="SSF81653">
    <property type="entry name" value="Calcium ATPase, transduction domain A"/>
    <property type="match status" value="1"/>
</dbReference>
<evidence type="ECO:0000256" key="10">
    <source>
        <dbReference type="ARBA" id="ARBA00023136"/>
    </source>
</evidence>
<dbReference type="GO" id="GO:0016887">
    <property type="term" value="F:ATP hydrolysis activity"/>
    <property type="evidence" value="ECO:0007669"/>
    <property type="project" value="InterPro"/>
</dbReference>
<feature type="binding site" evidence="14">
    <location>
        <position position="658"/>
    </location>
    <ligand>
        <name>ATP</name>
        <dbReference type="ChEBI" id="CHEBI:30616"/>
    </ligand>
</feature>
<dbReference type="EMBL" id="CP051139">
    <property type="protein sequence ID" value="QIW95470.1"/>
    <property type="molecule type" value="Genomic_DNA"/>
</dbReference>
<evidence type="ECO:0000259" key="17">
    <source>
        <dbReference type="Pfam" id="PF16209"/>
    </source>
</evidence>
<accession>A0A6H0XLF6</accession>
<dbReference type="InterPro" id="IPR032631">
    <property type="entry name" value="P-type_ATPase_N"/>
</dbReference>
<dbReference type="Pfam" id="PF16209">
    <property type="entry name" value="PhoLip_ATPase_N"/>
    <property type="match status" value="1"/>
</dbReference>
<feature type="binding site" evidence="14">
    <location>
        <position position="982"/>
    </location>
    <ligand>
        <name>ATP</name>
        <dbReference type="ChEBI" id="CHEBI:30616"/>
    </ligand>
</feature>
<feature type="transmembrane region" description="Helical" evidence="16">
    <location>
        <begin position="371"/>
        <end position="393"/>
    </location>
</feature>
<dbReference type="GO" id="GO:0006892">
    <property type="term" value="P:post-Golgi vesicle-mediated transport"/>
    <property type="evidence" value="ECO:0007669"/>
    <property type="project" value="TreeGrafter"/>
</dbReference>
<sequence length="1295" mass="146682">MTSRLERFTEHGSKMTGVASAETLAVSSNEKHTTWHSLQLGLQEARVQHRKGQLLPWLQTHLVPQWPFSRCTRRADGGHRHIPIRAQYEPALIDERSGRPYISNDIRTSRYTIYDFIPKQIVFQATRLSNFYFIVIGIPQAIPGFSTTGNFTTILPLLFFMLLTILKEGYDDLRRHRLDEKENRTLATRYRSRRACQRPCTSRGRYQEKSSTDASLWGSIQWRHLSVGDIVKVQRDEDFPADVVLLQTDTSDHTAYIETMALDGETNLKPRQAPVVLHDYDNLNDLFAKSCTVTAEQPNRDLYNFDGKITLHGKDSPLTSQEVIYRGSTLRNSRYAIGLIINTGEECKSRMNANHHPQAKKPRLERYANQIVLTLIVYVILLSMGCSVGYLLFQRTTERQSFYLQDADVPFKQIIIGFGIMFNNVIPLALYVSLEIVKIGQMILVSSDLEMYDTQNDEPMRCNTNTILENLGQVGFVLSDKTGTLTQNVMRFKGISVGGYAWSHSGTSSTADTAFDGQQDAATKKDASIGVRRVETVQSFEEVPDDCFAAFKRRSELYGSTKDLLDRMQVQPSSEFSTHAHNFMLAMAVCNTCLPESSDSPRIGYQAASPDELALADAAQDLGFTLRKRGTKSLLVRLSSEQHSGTDLEYEILNIIEFSSKRKRMSVVLRCPDDRIWLICKGADNVMIPRLQHAKLAGEKAREVKSNSDWERQRKRKSMQAPWDRPSVTIERIRHSLDPGVASPHSVRSPVPHYLSTALQALDDADVYSHCFQHIENFAVDGLRTLLYAHKYLAAAEYDAWQKRYRDASTSLKDRQSHIETVAEELEQSMSLLGATAIEDKLQTGVPETIEKLRRARIRVWMLTGDKRETAINIAHSARICRPESDVLILDAAKGDLEAQLQNVVQEVLVQRNDSVVVIDGHTLSVIEASKDLIKLFFSITPEIGSVICCRASPAQKAFIVEAIQECVPKALTLAIGDGANDIAMIQTAHVGVGISGKEGLQAARVADYSIAQFSFLQRLLLVHGRWNYVRTAKFVLWTFWKEMFFYMMQALYQQYTGYSGSSLYENWSLTALNTLFTSLCVILPGILEQDLRAETLLTIPELYIYGQTNQGLNLIGYLMWMGGAAIEGLIVWYLPWHMYGNGSVTSDNGAFALGDLMFSLAIVWTNWKLLLIETHSKTKIVVYGFVITVAGWWIWNVFLAGVYTSNLSPFDVKNGLFQTFGKDPNWWLTFLVTLVVLALLDLSVKAMRRLLIVNGYWPLWKRRTETRAQQRELEAWQELEQQPGIIERLGERAY</sequence>
<evidence type="ECO:0000256" key="9">
    <source>
        <dbReference type="ARBA" id="ARBA00022989"/>
    </source>
</evidence>
<feature type="binding site" evidence="14">
    <location>
        <position position="864"/>
    </location>
    <ligand>
        <name>ATP</name>
        <dbReference type="ChEBI" id="CHEBI:30616"/>
    </ligand>
</feature>
<feature type="binding site" evidence="14">
    <location>
        <position position="481"/>
    </location>
    <ligand>
        <name>ATP</name>
        <dbReference type="ChEBI" id="CHEBI:30616"/>
    </ligand>
</feature>
<feature type="binding site" evidence="14">
    <location>
        <position position="681"/>
    </location>
    <ligand>
        <name>ATP</name>
        <dbReference type="ChEBI" id="CHEBI:30616"/>
    </ligand>
</feature>
<dbReference type="SFLD" id="SFLDG00002">
    <property type="entry name" value="C1.7:_P-type_atpase_like"/>
    <property type="match status" value="1"/>
</dbReference>
<keyword evidence="8 16" id="KW-1278">Translocase</keyword>
<comment type="catalytic activity">
    <reaction evidence="12">
        <text>a 1,2-diacyl-sn-glycero-3-phosphoethanolamine(out) + ATP + H2O = a 1,2-diacyl-sn-glycero-3-phosphoethanolamine(in) + ADP + phosphate + H(+)</text>
        <dbReference type="Rhea" id="RHEA:66132"/>
        <dbReference type="ChEBI" id="CHEBI:15377"/>
        <dbReference type="ChEBI" id="CHEBI:15378"/>
        <dbReference type="ChEBI" id="CHEBI:30616"/>
        <dbReference type="ChEBI" id="CHEBI:43474"/>
        <dbReference type="ChEBI" id="CHEBI:64612"/>
        <dbReference type="ChEBI" id="CHEBI:456216"/>
    </reaction>
    <physiologicalReaction direction="left-to-right" evidence="12">
        <dbReference type="Rhea" id="RHEA:66133"/>
    </physiologicalReaction>
</comment>
<dbReference type="Gene3D" id="3.40.50.1000">
    <property type="entry name" value="HAD superfamily/HAD-like"/>
    <property type="match status" value="1"/>
</dbReference>
<dbReference type="InterPro" id="IPR044492">
    <property type="entry name" value="P_typ_ATPase_HD_dom"/>
</dbReference>
<feature type="binding site" evidence="15">
    <location>
        <position position="978"/>
    </location>
    <ligand>
        <name>Mg(2+)</name>
        <dbReference type="ChEBI" id="CHEBI:18420"/>
    </ligand>
</feature>
<proteinExistence type="inferred from homology"/>
<evidence type="ECO:0000256" key="8">
    <source>
        <dbReference type="ARBA" id="ARBA00022967"/>
    </source>
</evidence>
<keyword evidence="7 15" id="KW-0460">Magnesium</keyword>
<keyword evidence="4 15" id="KW-0479">Metal-binding</keyword>